<evidence type="ECO:0000313" key="1">
    <source>
        <dbReference type="EMBL" id="SKB82871.1"/>
    </source>
</evidence>
<sequence>MNNTRFATVVHVLAILADNDGEWLSSDWIANSININPVMVRKELGTLQQRGLVITRKGKEGGSRLQKSSTEISLADIYLLVKNTEVLGKKNLNTNPQCPIGKQINKALDGLFAKTDELMLAYLQSITLEKFVKQFR</sequence>
<protein>
    <submittedName>
        <fullName evidence="1">Rrf2 family protein</fullName>
    </submittedName>
</protein>
<dbReference type="EMBL" id="FUYS01000009">
    <property type="protein sequence ID" value="SKB82871.1"/>
    <property type="molecule type" value="Genomic_DNA"/>
</dbReference>
<dbReference type="Gene3D" id="1.10.10.10">
    <property type="entry name" value="Winged helix-like DNA-binding domain superfamily/Winged helix DNA-binding domain"/>
    <property type="match status" value="1"/>
</dbReference>
<dbReference type="PANTHER" id="PTHR33221">
    <property type="entry name" value="WINGED HELIX-TURN-HELIX TRANSCRIPTIONAL REGULATOR, RRF2 FAMILY"/>
    <property type="match status" value="1"/>
</dbReference>
<dbReference type="Pfam" id="PF02082">
    <property type="entry name" value="Rrf2"/>
    <property type="match status" value="1"/>
</dbReference>
<dbReference type="AlphaFoldDB" id="A0A1T5EG47"/>
<gene>
    <name evidence="1" type="ORF">SAMN05660226_03319</name>
</gene>
<dbReference type="STRING" id="623280.SAMN05660226_03319"/>
<dbReference type="PANTHER" id="PTHR33221:SF15">
    <property type="entry name" value="HTH-TYPE TRANSCRIPTIONAL REGULATOR YWGB-RELATED"/>
    <property type="match status" value="1"/>
</dbReference>
<name>A0A1T5EG47_9SPHI</name>
<dbReference type="InterPro" id="IPR036390">
    <property type="entry name" value="WH_DNA-bd_sf"/>
</dbReference>
<dbReference type="RefSeq" id="WP_079717972.1">
    <property type="nucleotide sequence ID" value="NZ_FUYS01000009.1"/>
</dbReference>
<proteinExistence type="predicted"/>
<dbReference type="GO" id="GO:0005829">
    <property type="term" value="C:cytosol"/>
    <property type="evidence" value="ECO:0007669"/>
    <property type="project" value="TreeGrafter"/>
</dbReference>
<dbReference type="GO" id="GO:0003700">
    <property type="term" value="F:DNA-binding transcription factor activity"/>
    <property type="evidence" value="ECO:0007669"/>
    <property type="project" value="TreeGrafter"/>
</dbReference>
<evidence type="ECO:0000313" key="2">
    <source>
        <dbReference type="Proteomes" id="UP000190541"/>
    </source>
</evidence>
<keyword evidence="2" id="KW-1185">Reference proteome</keyword>
<dbReference type="SUPFAM" id="SSF46785">
    <property type="entry name" value="Winged helix' DNA-binding domain"/>
    <property type="match status" value="1"/>
</dbReference>
<accession>A0A1T5EG47</accession>
<dbReference type="InterPro" id="IPR000944">
    <property type="entry name" value="Tscrpt_reg_Rrf2"/>
</dbReference>
<dbReference type="InterPro" id="IPR036388">
    <property type="entry name" value="WH-like_DNA-bd_sf"/>
</dbReference>
<dbReference type="OrthoDB" id="213028at2"/>
<dbReference type="PROSITE" id="PS51197">
    <property type="entry name" value="HTH_RRF2_2"/>
    <property type="match status" value="1"/>
</dbReference>
<organism evidence="1 2">
    <name type="scientific">Parapedobacter luteus</name>
    <dbReference type="NCBI Taxonomy" id="623280"/>
    <lineage>
        <taxon>Bacteria</taxon>
        <taxon>Pseudomonadati</taxon>
        <taxon>Bacteroidota</taxon>
        <taxon>Sphingobacteriia</taxon>
        <taxon>Sphingobacteriales</taxon>
        <taxon>Sphingobacteriaceae</taxon>
        <taxon>Parapedobacter</taxon>
    </lineage>
</organism>
<reference evidence="1 2" key="1">
    <citation type="submission" date="2017-02" db="EMBL/GenBank/DDBJ databases">
        <authorList>
            <person name="Peterson S.W."/>
        </authorList>
    </citation>
    <scope>NUCLEOTIDE SEQUENCE [LARGE SCALE GENOMIC DNA]</scope>
    <source>
        <strain evidence="1 2">DSM 22899</strain>
    </source>
</reference>
<dbReference type="Proteomes" id="UP000190541">
    <property type="component" value="Unassembled WGS sequence"/>
</dbReference>